<dbReference type="AlphaFoldDB" id="A0A4Y4CPV7"/>
<dbReference type="PANTHER" id="PTHR30560">
    <property type="entry name" value="TRIGGER FACTOR CHAPERONE AND PEPTIDYL-PROLYL CIS/TRANS ISOMERASE"/>
    <property type="match status" value="1"/>
</dbReference>
<comment type="similarity">
    <text evidence="2 11 13">Belongs to the FKBP-type PPIase family. Tig subfamily.</text>
</comment>
<evidence type="ECO:0000256" key="10">
    <source>
        <dbReference type="ARBA" id="ARBA00029986"/>
    </source>
</evidence>
<keyword evidence="6 11" id="KW-0697">Rotamase</keyword>
<dbReference type="PANTHER" id="PTHR30560:SF3">
    <property type="entry name" value="TRIGGER FACTOR-LIKE PROTEIN TIG, CHLOROPLASTIC"/>
    <property type="match status" value="1"/>
</dbReference>
<dbReference type="Pfam" id="PF05698">
    <property type="entry name" value="Trigger_C"/>
    <property type="match status" value="1"/>
</dbReference>
<dbReference type="PIRSF" id="PIRSF003095">
    <property type="entry name" value="Trigger_factor"/>
    <property type="match status" value="1"/>
</dbReference>
<dbReference type="GO" id="GO:0003755">
    <property type="term" value="F:peptidyl-prolyl cis-trans isomerase activity"/>
    <property type="evidence" value="ECO:0007669"/>
    <property type="project" value="UniProtKB-UniRule"/>
</dbReference>
<dbReference type="Gene3D" id="3.10.50.40">
    <property type="match status" value="1"/>
</dbReference>
<dbReference type="EC" id="5.2.1.8" evidence="3 11"/>
<dbReference type="SUPFAM" id="SSF54534">
    <property type="entry name" value="FKBP-like"/>
    <property type="match status" value="1"/>
</dbReference>
<evidence type="ECO:0000256" key="2">
    <source>
        <dbReference type="ARBA" id="ARBA00005464"/>
    </source>
</evidence>
<dbReference type="PROSITE" id="PS50059">
    <property type="entry name" value="FKBP_PPIASE"/>
    <property type="match status" value="1"/>
</dbReference>
<evidence type="ECO:0000256" key="8">
    <source>
        <dbReference type="ARBA" id="ARBA00023235"/>
    </source>
</evidence>
<reference evidence="15 16" key="1">
    <citation type="submission" date="2019-06" db="EMBL/GenBank/DDBJ databases">
        <title>Whole genome shotgun sequence of Zoogloea ramigera NBRC 15342.</title>
        <authorList>
            <person name="Hosoyama A."/>
            <person name="Uohara A."/>
            <person name="Ohji S."/>
            <person name="Ichikawa N."/>
        </authorList>
    </citation>
    <scope>NUCLEOTIDE SEQUENCE [LARGE SCALE GENOMIC DNA]</scope>
    <source>
        <strain evidence="15 16">NBRC 15342</strain>
    </source>
</reference>
<keyword evidence="5 11" id="KW-0132">Cell division</keyword>
<protein>
    <recommendedName>
        <fullName evidence="4 11">Trigger factor</fullName>
        <shortName evidence="11">TF</shortName>
        <ecNumber evidence="3 11">5.2.1.8</ecNumber>
    </recommendedName>
    <alternativeName>
        <fullName evidence="10 11">PPIase</fullName>
    </alternativeName>
</protein>
<name>A0A4Y4CPV7_ZOORA</name>
<dbReference type="EMBL" id="BJNV01000003">
    <property type="protein sequence ID" value="GEC94092.1"/>
    <property type="molecule type" value="Genomic_DNA"/>
</dbReference>
<evidence type="ECO:0000256" key="3">
    <source>
        <dbReference type="ARBA" id="ARBA00013194"/>
    </source>
</evidence>
<proteinExistence type="inferred from homology"/>
<evidence type="ECO:0000256" key="1">
    <source>
        <dbReference type="ARBA" id="ARBA00000971"/>
    </source>
</evidence>
<dbReference type="Pfam" id="PF05697">
    <property type="entry name" value="Trigger_N"/>
    <property type="match status" value="1"/>
</dbReference>
<comment type="catalytic activity">
    <reaction evidence="1 11 12">
        <text>[protein]-peptidylproline (omega=180) = [protein]-peptidylproline (omega=0)</text>
        <dbReference type="Rhea" id="RHEA:16237"/>
        <dbReference type="Rhea" id="RHEA-COMP:10747"/>
        <dbReference type="Rhea" id="RHEA-COMP:10748"/>
        <dbReference type="ChEBI" id="CHEBI:83833"/>
        <dbReference type="ChEBI" id="CHEBI:83834"/>
        <dbReference type="EC" id="5.2.1.8"/>
    </reaction>
</comment>
<evidence type="ECO:0000256" key="12">
    <source>
        <dbReference type="PROSITE-ProRule" id="PRU00277"/>
    </source>
</evidence>
<evidence type="ECO:0000313" key="16">
    <source>
        <dbReference type="Proteomes" id="UP000318422"/>
    </source>
</evidence>
<dbReference type="InterPro" id="IPR037041">
    <property type="entry name" value="Trigger_fac_C_sf"/>
</dbReference>
<dbReference type="Gene3D" id="1.10.3120.10">
    <property type="entry name" value="Trigger factor, C-terminal domain"/>
    <property type="match status" value="1"/>
</dbReference>
<keyword evidence="11" id="KW-0963">Cytoplasm</keyword>
<evidence type="ECO:0000256" key="7">
    <source>
        <dbReference type="ARBA" id="ARBA00023186"/>
    </source>
</evidence>
<keyword evidence="16" id="KW-1185">Reference proteome</keyword>
<dbReference type="InterPro" id="IPR005215">
    <property type="entry name" value="Trig_fac"/>
</dbReference>
<keyword evidence="7 11" id="KW-0143">Chaperone</keyword>
<dbReference type="FunFam" id="3.10.50.40:FF:000001">
    <property type="entry name" value="Trigger factor"/>
    <property type="match status" value="1"/>
</dbReference>
<keyword evidence="8 11" id="KW-0413">Isomerase</keyword>
<comment type="function">
    <text evidence="11">Involved in protein export. Acts as a chaperone by maintaining the newly synthesized protein in an open conformation. Functions as a peptidyl-prolyl cis-trans isomerase.</text>
</comment>
<dbReference type="SUPFAM" id="SSF102735">
    <property type="entry name" value="Trigger factor ribosome-binding domain"/>
    <property type="match status" value="1"/>
</dbReference>
<evidence type="ECO:0000256" key="13">
    <source>
        <dbReference type="RuleBase" id="RU003914"/>
    </source>
</evidence>
<dbReference type="InterPro" id="IPR027304">
    <property type="entry name" value="Trigger_fact/SurA_dom_sf"/>
</dbReference>
<dbReference type="GO" id="GO:0043335">
    <property type="term" value="P:protein unfolding"/>
    <property type="evidence" value="ECO:0007669"/>
    <property type="project" value="TreeGrafter"/>
</dbReference>
<sequence>MSNQETVVSALERRIDMSVPLADIEKDVEARLKKMSRTVKMPGFRPGKVPFRMVAQSYGPQARSEAIGAAVERVLGEQIQAQNLRIAGYPSIEPKEASGTEALEFTAVFEVYPEIVIGDVSAQEIERPQLEVSDAEVDKTLDVLRKQRTTFAAIERAAQEGDRVVIDFTGRKDGVEFDGGKAADFPFVIGAGQMLKDFETAVLGLQAGESKTFDMTFPADYHATHLAGQTVQFEVVVKKVEEPKLPEIDAEFAKSLGVADGDVAKMREEVKANLEREVKRRIQARIKERVMNVLIETHPIEVPKALVQQESQQLAENAKRDFEARGMQTKDLPIDASWFGEQAARRVKLGLIMSELVKSKELHAKPEQIRATIEDFAASYEDPSEVVGWYYSQPQRLAQAEALVIEDNVVEWVVSNAKTSDVATSFDDLMGNAA</sequence>
<dbReference type="GO" id="GO:0051301">
    <property type="term" value="P:cell division"/>
    <property type="evidence" value="ECO:0007669"/>
    <property type="project" value="UniProtKB-KW"/>
</dbReference>
<keyword evidence="9 11" id="KW-0131">Cell cycle</keyword>
<dbReference type="SUPFAM" id="SSF109998">
    <property type="entry name" value="Triger factor/SurA peptide-binding domain-like"/>
    <property type="match status" value="1"/>
</dbReference>
<dbReference type="InterPro" id="IPR036611">
    <property type="entry name" value="Trigger_fac_ribosome-bd_sf"/>
</dbReference>
<comment type="domain">
    <text evidence="11">Consists of 3 domains; the N-terminus binds the ribosome, the middle domain has PPIase activity, while the C-terminus has intrinsic chaperone activity on its own.</text>
</comment>
<dbReference type="RefSeq" id="WP_141348859.1">
    <property type="nucleotide sequence ID" value="NZ_BJNV01000003.1"/>
</dbReference>
<dbReference type="GO" id="GO:0051083">
    <property type="term" value="P:'de novo' cotranslational protein folding"/>
    <property type="evidence" value="ECO:0007669"/>
    <property type="project" value="TreeGrafter"/>
</dbReference>
<dbReference type="InterPro" id="IPR008881">
    <property type="entry name" value="Trigger_fac_ribosome-bd_bac"/>
</dbReference>
<evidence type="ECO:0000256" key="4">
    <source>
        <dbReference type="ARBA" id="ARBA00016902"/>
    </source>
</evidence>
<accession>A0A4Y4CPV7</accession>
<evidence type="ECO:0000256" key="11">
    <source>
        <dbReference type="HAMAP-Rule" id="MF_00303"/>
    </source>
</evidence>
<dbReference type="NCBIfam" id="TIGR00115">
    <property type="entry name" value="tig"/>
    <property type="match status" value="1"/>
</dbReference>
<comment type="subcellular location">
    <subcellularLocation>
        <location evidence="11">Cytoplasm</location>
    </subcellularLocation>
    <text evidence="11">About half TF is bound to the ribosome near the polypeptide exit tunnel while the other half is free in the cytoplasm.</text>
</comment>
<organism evidence="15 16">
    <name type="scientific">Zoogloea ramigera</name>
    <dbReference type="NCBI Taxonomy" id="350"/>
    <lineage>
        <taxon>Bacteria</taxon>
        <taxon>Pseudomonadati</taxon>
        <taxon>Pseudomonadota</taxon>
        <taxon>Betaproteobacteria</taxon>
        <taxon>Rhodocyclales</taxon>
        <taxon>Zoogloeaceae</taxon>
        <taxon>Zoogloea</taxon>
    </lineage>
</organism>
<dbReference type="Pfam" id="PF00254">
    <property type="entry name" value="FKBP_C"/>
    <property type="match status" value="1"/>
</dbReference>
<dbReference type="Proteomes" id="UP000318422">
    <property type="component" value="Unassembled WGS sequence"/>
</dbReference>
<dbReference type="InterPro" id="IPR001179">
    <property type="entry name" value="PPIase_FKBP_dom"/>
</dbReference>
<dbReference type="InterPro" id="IPR046357">
    <property type="entry name" value="PPIase_dom_sf"/>
</dbReference>
<dbReference type="HAMAP" id="MF_00303">
    <property type="entry name" value="Trigger_factor_Tig"/>
    <property type="match status" value="1"/>
</dbReference>
<dbReference type="GO" id="GO:0015031">
    <property type="term" value="P:protein transport"/>
    <property type="evidence" value="ECO:0007669"/>
    <property type="project" value="UniProtKB-UniRule"/>
</dbReference>
<evidence type="ECO:0000256" key="9">
    <source>
        <dbReference type="ARBA" id="ARBA00023306"/>
    </source>
</evidence>
<evidence type="ECO:0000256" key="6">
    <source>
        <dbReference type="ARBA" id="ARBA00023110"/>
    </source>
</evidence>
<dbReference type="GO" id="GO:0005737">
    <property type="term" value="C:cytoplasm"/>
    <property type="evidence" value="ECO:0007669"/>
    <property type="project" value="UniProtKB-SubCell"/>
</dbReference>
<evidence type="ECO:0000259" key="14">
    <source>
        <dbReference type="PROSITE" id="PS50059"/>
    </source>
</evidence>
<dbReference type="OrthoDB" id="9767721at2"/>
<feature type="domain" description="PPIase FKBP-type" evidence="14">
    <location>
        <begin position="161"/>
        <end position="246"/>
    </location>
</feature>
<dbReference type="GO" id="GO:0044183">
    <property type="term" value="F:protein folding chaperone"/>
    <property type="evidence" value="ECO:0007669"/>
    <property type="project" value="TreeGrafter"/>
</dbReference>
<dbReference type="InterPro" id="IPR008880">
    <property type="entry name" value="Trigger_fac_C"/>
</dbReference>
<comment type="caution">
    <text evidence="15">The sequence shown here is derived from an EMBL/GenBank/DDBJ whole genome shotgun (WGS) entry which is preliminary data.</text>
</comment>
<evidence type="ECO:0000313" key="15">
    <source>
        <dbReference type="EMBL" id="GEC94092.1"/>
    </source>
</evidence>
<gene>
    <name evidence="11 15" type="primary">tig</name>
    <name evidence="15" type="ORF">ZRA01_01650</name>
</gene>
<evidence type="ECO:0000256" key="5">
    <source>
        <dbReference type="ARBA" id="ARBA00022618"/>
    </source>
</evidence>
<dbReference type="GO" id="GO:0043022">
    <property type="term" value="F:ribosome binding"/>
    <property type="evidence" value="ECO:0007669"/>
    <property type="project" value="TreeGrafter"/>
</dbReference>
<dbReference type="Gene3D" id="3.30.70.1050">
    <property type="entry name" value="Trigger factor ribosome-binding domain"/>
    <property type="match status" value="1"/>
</dbReference>